<dbReference type="Proteomes" id="UP001165384">
    <property type="component" value="Unassembled WGS sequence"/>
</dbReference>
<evidence type="ECO:0000313" key="1">
    <source>
        <dbReference type="EMBL" id="MCG2575964.1"/>
    </source>
</evidence>
<dbReference type="InterPro" id="IPR054249">
    <property type="entry name" value="DUF6976"/>
</dbReference>
<comment type="caution">
    <text evidence="1">The sequence shown here is derived from an EMBL/GenBank/DDBJ whole genome shotgun (WGS) entry which is preliminary data.</text>
</comment>
<dbReference type="RefSeq" id="WP_275707413.1">
    <property type="nucleotide sequence ID" value="NZ_JAKLTN010000001.1"/>
</dbReference>
<organism evidence="1 2">
    <name type="scientific">Dechloromonas hankyongensis</name>
    <dbReference type="NCBI Taxonomy" id="2908002"/>
    <lineage>
        <taxon>Bacteria</taxon>
        <taxon>Pseudomonadati</taxon>
        <taxon>Pseudomonadota</taxon>
        <taxon>Betaproteobacteria</taxon>
        <taxon>Rhodocyclales</taxon>
        <taxon>Azonexaceae</taxon>
        <taxon>Dechloromonas</taxon>
    </lineage>
</organism>
<accession>A0ABS9JYP4</accession>
<evidence type="ECO:0000313" key="2">
    <source>
        <dbReference type="Proteomes" id="UP001165384"/>
    </source>
</evidence>
<name>A0ABS9JYP4_9RHOO</name>
<reference evidence="1" key="1">
    <citation type="submission" date="2022-01" db="EMBL/GenBank/DDBJ databases">
        <authorList>
            <person name="Jo J.-H."/>
            <person name="Im W.-T."/>
        </authorList>
    </citation>
    <scope>NUCLEOTIDE SEQUENCE</scope>
    <source>
        <strain evidence="1">XY25</strain>
    </source>
</reference>
<dbReference type="EMBL" id="JAKLTN010000001">
    <property type="protein sequence ID" value="MCG2575964.1"/>
    <property type="molecule type" value="Genomic_DNA"/>
</dbReference>
<gene>
    <name evidence="1" type="ORF">LZ012_03020</name>
</gene>
<dbReference type="Pfam" id="PF22396">
    <property type="entry name" value="DUF6976"/>
    <property type="match status" value="1"/>
</dbReference>
<protein>
    <submittedName>
        <fullName evidence="1">Uncharacterized protein</fullName>
    </submittedName>
</protein>
<proteinExistence type="predicted"/>
<keyword evidence="2" id="KW-1185">Reference proteome</keyword>
<sequence>MTRQNGLFSIAEAAELITAGHFMTVAGDETALRQLPPGHWLGGTIPYFMSAAGGVTARDQVYVHLIDCFATPPRLSLRSADQLPDLCRNAPENGYSLIIIPAFGECHRSFAENAPNYEDMYMKPLAGWIAGVHLDELGSRKPLVVLGENGEFAEDKVAVIDVELPAGRYAQVDIVNPFRPGQLPAIRFADAGFAAGACEIDGQPGNLAEFLVANRVDTRLPLVADYCGALVNVSIRSIDRERGTVEFYAPVFPGLDYRIAEPLADYVSAFQNALPPPTTQPDFACNCVLNYLYAELHGKQAGHIGGPMTFGEIGYQLLNQTMACLSVSP</sequence>